<proteinExistence type="predicted"/>
<dbReference type="AlphaFoldDB" id="A0A1I5EZ72"/>
<evidence type="ECO:0000313" key="3">
    <source>
        <dbReference type="Proteomes" id="UP000199137"/>
    </source>
</evidence>
<evidence type="ECO:0000313" key="2">
    <source>
        <dbReference type="EMBL" id="SFO16802.1"/>
    </source>
</evidence>
<reference evidence="1 4" key="2">
    <citation type="submission" date="2020-01" db="EMBL/GenBank/DDBJ databases">
        <title>Insect and environment-associated Actinomycetes.</title>
        <authorList>
            <person name="Currrie C."/>
            <person name="Chevrette M."/>
            <person name="Carlson C."/>
            <person name="Stubbendieck R."/>
            <person name="Wendt-Pienkowski E."/>
        </authorList>
    </citation>
    <scope>NUCLEOTIDE SEQUENCE [LARGE SCALE GENOMIC DNA]</scope>
    <source>
        <strain evidence="1 4">SID8386</strain>
    </source>
</reference>
<dbReference type="EMBL" id="JAAGNC010000146">
    <property type="protein sequence ID" value="NEC59446.1"/>
    <property type="molecule type" value="Genomic_DNA"/>
</dbReference>
<reference evidence="2 3" key="1">
    <citation type="submission" date="2016-10" db="EMBL/GenBank/DDBJ databases">
        <authorList>
            <person name="de Groot N.N."/>
        </authorList>
    </citation>
    <scope>NUCLEOTIDE SEQUENCE [LARGE SCALE GENOMIC DNA]</scope>
    <source>
        <strain evidence="2 3">DSM 44637</strain>
    </source>
</reference>
<accession>A0A1I5EZ72</accession>
<protein>
    <submittedName>
        <fullName evidence="2">Uncharacterized protein</fullName>
    </submittedName>
</protein>
<gene>
    <name evidence="1" type="ORF">G3I59_28660</name>
    <name evidence="2" type="ORF">SAMN05421854_101871</name>
</gene>
<sequence length="145" mass="14937">MAGQATPPGDTGAIGMLTGASFFVADGPSGGGGGASGGGGAPGFYLSKDAMTAELTNLQNLQTRIDSQIEKAVPMWSIVPPGKDPASLRNTDASNNSGNYYRGHLMRQSAYLGSVIQKMKDALGIHDAHDQQAGKDITKQGEGHF</sequence>
<dbReference type="EMBL" id="FOWC01000001">
    <property type="protein sequence ID" value="SFO16802.1"/>
    <property type="molecule type" value="Genomic_DNA"/>
</dbReference>
<name>A0A1I5EZ72_9PSEU</name>
<dbReference type="OrthoDB" id="3630623at2"/>
<dbReference type="Proteomes" id="UP000470404">
    <property type="component" value="Unassembled WGS sequence"/>
</dbReference>
<dbReference type="STRING" id="112413.SAMN05421854_101871"/>
<keyword evidence="4" id="KW-1185">Reference proteome</keyword>
<evidence type="ECO:0000313" key="1">
    <source>
        <dbReference type="EMBL" id="NEC59446.1"/>
    </source>
</evidence>
<dbReference type="RefSeq" id="WP_143132379.1">
    <property type="nucleotide sequence ID" value="NZ_FOWC01000001.1"/>
</dbReference>
<dbReference type="Proteomes" id="UP000199137">
    <property type="component" value="Unassembled WGS sequence"/>
</dbReference>
<evidence type="ECO:0000313" key="4">
    <source>
        <dbReference type="Proteomes" id="UP000470404"/>
    </source>
</evidence>
<organism evidence="2 3">
    <name type="scientific">Amycolatopsis rubida</name>
    <dbReference type="NCBI Taxonomy" id="112413"/>
    <lineage>
        <taxon>Bacteria</taxon>
        <taxon>Bacillati</taxon>
        <taxon>Actinomycetota</taxon>
        <taxon>Actinomycetes</taxon>
        <taxon>Pseudonocardiales</taxon>
        <taxon>Pseudonocardiaceae</taxon>
        <taxon>Amycolatopsis</taxon>
    </lineage>
</organism>